<dbReference type="OMA" id="TERMCLF"/>
<protein>
    <recommendedName>
        <fullName evidence="3">F-box domain-containing protein</fullName>
    </recommendedName>
</protein>
<proteinExistence type="predicted"/>
<evidence type="ECO:0008006" key="3">
    <source>
        <dbReference type="Google" id="ProtNLM"/>
    </source>
</evidence>
<gene>
    <name evidence="1" type="ORF">ARMGADRAFT_974905</name>
</gene>
<name>A0A2H3CKD8_ARMGA</name>
<dbReference type="Proteomes" id="UP000217790">
    <property type="component" value="Unassembled WGS sequence"/>
</dbReference>
<sequence length="538" mass="61260">MLNCPSDTVCLSCGIGSLPDPQNFRSPRVNTLLQQNGSPEADERATLESIVKKGEDVLTDLDTRIVEARQLLESLLIERRRVATHIDDAKTILHPVRVLSDDILHDIFSWCVYDWDDIVSRRCHPHESLDPQFPPWTIACVSRKWRDITLSSPLLWSTLILDFPKYAKATVTERMCLFRLGIYLQRSKDCDLSVSIHSRYPSILDHPPFTLLLVSVSRWKHLRVNMGPISLQDFSGNVFLRLSTLYVRFNDKLTSSQRRISVDTFQTAPRLQYFSSTGDVALYHILHLPWSTLTTYACADAASERSWDVLKKLKATKTLVLHCQGSADFPDSPIVMVSVLRVTVEEKQNSLTGSISRVFQCLQVPSLNHLKLIFPSRRVIQFPDLGASSASLTSIHLSCSFVYNPENTVRFIRFLETAIHVESLCLHTSELPINLLTGLTRISDHDLVLPALRILTLSPHVPRFEPKLFFWMLESRYKGRNGGGSDISNSPGQGSGVQRELLQELRFKSFSTLPFKNLDDHMRWDVICKELKVIYELM</sequence>
<dbReference type="OrthoDB" id="2850235at2759"/>
<keyword evidence="2" id="KW-1185">Reference proteome</keyword>
<dbReference type="EMBL" id="KZ293706">
    <property type="protein sequence ID" value="PBK83551.1"/>
    <property type="molecule type" value="Genomic_DNA"/>
</dbReference>
<dbReference type="AlphaFoldDB" id="A0A2H3CKD8"/>
<reference evidence="2" key="1">
    <citation type="journal article" date="2017" name="Nat. Ecol. Evol.">
        <title>Genome expansion and lineage-specific genetic innovations in the forest pathogenic fungi Armillaria.</title>
        <authorList>
            <person name="Sipos G."/>
            <person name="Prasanna A.N."/>
            <person name="Walter M.C."/>
            <person name="O'Connor E."/>
            <person name="Balint B."/>
            <person name="Krizsan K."/>
            <person name="Kiss B."/>
            <person name="Hess J."/>
            <person name="Varga T."/>
            <person name="Slot J."/>
            <person name="Riley R."/>
            <person name="Boka B."/>
            <person name="Rigling D."/>
            <person name="Barry K."/>
            <person name="Lee J."/>
            <person name="Mihaltcheva S."/>
            <person name="LaButti K."/>
            <person name="Lipzen A."/>
            <person name="Waldron R."/>
            <person name="Moloney N.M."/>
            <person name="Sperisen C."/>
            <person name="Kredics L."/>
            <person name="Vagvoelgyi C."/>
            <person name="Patrignani A."/>
            <person name="Fitzpatrick D."/>
            <person name="Nagy I."/>
            <person name="Doyle S."/>
            <person name="Anderson J.B."/>
            <person name="Grigoriev I.V."/>
            <person name="Gueldener U."/>
            <person name="Muensterkoetter M."/>
            <person name="Nagy L.G."/>
        </authorList>
    </citation>
    <scope>NUCLEOTIDE SEQUENCE [LARGE SCALE GENOMIC DNA]</scope>
    <source>
        <strain evidence="2">Ar21-2</strain>
    </source>
</reference>
<dbReference type="InParanoid" id="A0A2H3CKD8"/>
<accession>A0A2H3CKD8</accession>
<dbReference type="STRING" id="47427.A0A2H3CKD8"/>
<evidence type="ECO:0000313" key="2">
    <source>
        <dbReference type="Proteomes" id="UP000217790"/>
    </source>
</evidence>
<organism evidence="1 2">
    <name type="scientific">Armillaria gallica</name>
    <name type="common">Bulbous honey fungus</name>
    <name type="synonym">Armillaria bulbosa</name>
    <dbReference type="NCBI Taxonomy" id="47427"/>
    <lineage>
        <taxon>Eukaryota</taxon>
        <taxon>Fungi</taxon>
        <taxon>Dikarya</taxon>
        <taxon>Basidiomycota</taxon>
        <taxon>Agaricomycotina</taxon>
        <taxon>Agaricomycetes</taxon>
        <taxon>Agaricomycetidae</taxon>
        <taxon>Agaricales</taxon>
        <taxon>Marasmiineae</taxon>
        <taxon>Physalacriaceae</taxon>
        <taxon>Armillaria</taxon>
    </lineage>
</organism>
<evidence type="ECO:0000313" key="1">
    <source>
        <dbReference type="EMBL" id="PBK83551.1"/>
    </source>
</evidence>